<feature type="region of interest" description="Disordered" evidence="6">
    <location>
        <begin position="369"/>
        <end position="391"/>
    </location>
</feature>
<dbReference type="AlphaFoldDB" id="A0A4P6JW90"/>
<reference evidence="9 10" key="1">
    <citation type="submission" date="2019-01" db="EMBL/GenBank/DDBJ databases">
        <title>Ktedonosporobacter rubrisoli SCAWS-G2.</title>
        <authorList>
            <person name="Huang Y."/>
            <person name="Yan B."/>
        </authorList>
    </citation>
    <scope>NUCLEOTIDE SEQUENCE [LARGE SCALE GENOMIC DNA]</scope>
    <source>
        <strain evidence="9 10">SCAWS-G2</strain>
    </source>
</reference>
<evidence type="ECO:0000256" key="5">
    <source>
        <dbReference type="ARBA" id="ARBA00022840"/>
    </source>
</evidence>
<dbReference type="GO" id="GO:0005524">
    <property type="term" value="F:ATP binding"/>
    <property type="evidence" value="ECO:0007669"/>
    <property type="project" value="UniProtKB-KW"/>
</dbReference>
<dbReference type="InterPro" id="IPR000719">
    <property type="entry name" value="Prot_kinase_dom"/>
</dbReference>
<evidence type="ECO:0000256" key="4">
    <source>
        <dbReference type="ARBA" id="ARBA00022777"/>
    </source>
</evidence>
<dbReference type="InterPro" id="IPR011009">
    <property type="entry name" value="Kinase-like_dom_sf"/>
</dbReference>
<keyword evidence="7" id="KW-0472">Membrane</keyword>
<dbReference type="OrthoDB" id="9814968at2"/>
<dbReference type="KEGG" id="kbs:EPA93_26085"/>
<keyword evidence="9" id="KW-0723">Serine/threonine-protein kinase</keyword>
<dbReference type="Gene3D" id="3.30.200.20">
    <property type="entry name" value="Phosphorylase Kinase, domain 1"/>
    <property type="match status" value="1"/>
</dbReference>
<keyword evidence="7" id="KW-0812">Transmembrane</keyword>
<dbReference type="SUPFAM" id="SSF56112">
    <property type="entry name" value="Protein kinase-like (PK-like)"/>
    <property type="match status" value="1"/>
</dbReference>
<evidence type="ECO:0000313" key="9">
    <source>
        <dbReference type="EMBL" id="QBD79266.1"/>
    </source>
</evidence>
<dbReference type="PANTHER" id="PTHR43289:SF6">
    <property type="entry name" value="SERINE_THREONINE-PROTEIN KINASE NEKL-3"/>
    <property type="match status" value="1"/>
</dbReference>
<feature type="transmembrane region" description="Helical" evidence="7">
    <location>
        <begin position="419"/>
        <end position="441"/>
    </location>
</feature>
<dbReference type="EMBL" id="CP035758">
    <property type="protein sequence ID" value="QBD79266.1"/>
    <property type="molecule type" value="Genomic_DNA"/>
</dbReference>
<dbReference type="Pfam" id="PF00069">
    <property type="entry name" value="Pkinase"/>
    <property type="match status" value="1"/>
</dbReference>
<dbReference type="PROSITE" id="PS50011">
    <property type="entry name" value="PROTEIN_KINASE_DOM"/>
    <property type="match status" value="1"/>
</dbReference>
<accession>A0A4P6JW90</accession>
<dbReference type="Proteomes" id="UP000290365">
    <property type="component" value="Chromosome"/>
</dbReference>
<dbReference type="RefSeq" id="WP_129890319.1">
    <property type="nucleotide sequence ID" value="NZ_CP035758.1"/>
</dbReference>
<proteinExistence type="predicted"/>
<keyword evidence="4 9" id="KW-0418">Kinase</keyword>
<evidence type="ECO:0000256" key="7">
    <source>
        <dbReference type="SAM" id="Phobius"/>
    </source>
</evidence>
<gene>
    <name evidence="9" type="ORF">EPA93_26085</name>
</gene>
<keyword evidence="2" id="KW-0808">Transferase</keyword>
<name>A0A4P6JW90_KTERU</name>
<evidence type="ECO:0000256" key="6">
    <source>
        <dbReference type="SAM" id="MobiDB-lite"/>
    </source>
</evidence>
<dbReference type="Gene3D" id="1.10.510.10">
    <property type="entry name" value="Transferase(Phosphotransferase) domain 1"/>
    <property type="match status" value="1"/>
</dbReference>
<evidence type="ECO:0000256" key="3">
    <source>
        <dbReference type="ARBA" id="ARBA00022741"/>
    </source>
</evidence>
<keyword evidence="10" id="KW-1185">Reference proteome</keyword>
<evidence type="ECO:0000256" key="1">
    <source>
        <dbReference type="ARBA" id="ARBA00012513"/>
    </source>
</evidence>
<evidence type="ECO:0000259" key="8">
    <source>
        <dbReference type="PROSITE" id="PS50011"/>
    </source>
</evidence>
<protein>
    <recommendedName>
        <fullName evidence="1">non-specific serine/threonine protein kinase</fullName>
        <ecNumber evidence="1">2.7.11.1</ecNumber>
    </recommendedName>
</protein>
<keyword evidence="3" id="KW-0547">Nucleotide-binding</keyword>
<sequence>MNIEQRRLGPYELQQLLASHPTNEVWKAFDGQKRRYVSIKIWPINAQIDSDVISHFLQEGQELTALHHPHIAQVLDVQTSRQIETGQQEAYIVTEYIEGQSLADYMHSIAQTGQLSSPQEIVELLSFIGSALDYAHRRGIVHGHIKPSNIIFDRHHAGTSALGEPKLTDFGANAFPRPINIPLSEAYYVSPEIAQGQAATVQSDLYMLGIVLYELCTGKLPFEGNNASEVMLQHIRATPTAPASINPHILPALASVIMRSLAKDPAARFANASAMTVAVAKALDIPLHDVVSQSGTWLGISLQNAGSPQDTMNSPTYLSPLPSQQFPGAMPGPYGPSAHIATQGPPSTPIPAFTQGSQTLQASGTVPAVRAPGSGQQETPVPPATGGAFSSGAQRAVVPATQPPNYPYSPPAHSGRRTAAIILIAVAILVLLSGVLGTLLLNFNGGAAPQKELAGHAFFASSGQLNQNSAQGIADRLQTDLQGLPNPQTGKSYYIWLLSEQSNAVNALPILLGTVTNGGRANFTYAGDATHNDLLISYSRLLITEEDAGTPPSNPSLDPTTWRYYAEFSHAPNPLDTENHFSLLDHLRHLLAQDPKLKSVGLNGGLDIWLFRNTMKILEWAGSARDARNSGDINLARRQIVRILDYLDGSQYIGTENLPPDLQTLLVDPTIARVALLEFDVQNQQPPGYLRHIGIHLRELSTAPGVTPAQKQLAIRINEDINNVQFWLSAAHKDAEKLIHTPPDQLGRPEMLPVFDDLFNQANMAFVGQVDPNTNQVKEGVVQIHYNIQRLATFDIARCTASNQSQPCS</sequence>
<keyword evidence="7" id="KW-1133">Transmembrane helix</keyword>
<evidence type="ECO:0000313" key="10">
    <source>
        <dbReference type="Proteomes" id="UP000290365"/>
    </source>
</evidence>
<feature type="domain" description="Protein kinase" evidence="8">
    <location>
        <begin position="11"/>
        <end position="291"/>
    </location>
</feature>
<keyword evidence="5" id="KW-0067">ATP-binding</keyword>
<dbReference type="CDD" id="cd14014">
    <property type="entry name" value="STKc_PknB_like"/>
    <property type="match status" value="1"/>
</dbReference>
<evidence type="ECO:0000256" key="2">
    <source>
        <dbReference type="ARBA" id="ARBA00022679"/>
    </source>
</evidence>
<dbReference type="PANTHER" id="PTHR43289">
    <property type="entry name" value="MITOGEN-ACTIVATED PROTEIN KINASE KINASE KINASE 20-RELATED"/>
    <property type="match status" value="1"/>
</dbReference>
<dbReference type="EC" id="2.7.11.1" evidence="1"/>
<organism evidence="9 10">
    <name type="scientific">Ktedonosporobacter rubrisoli</name>
    <dbReference type="NCBI Taxonomy" id="2509675"/>
    <lineage>
        <taxon>Bacteria</taxon>
        <taxon>Bacillati</taxon>
        <taxon>Chloroflexota</taxon>
        <taxon>Ktedonobacteria</taxon>
        <taxon>Ktedonobacterales</taxon>
        <taxon>Ktedonosporobacteraceae</taxon>
        <taxon>Ktedonosporobacter</taxon>
    </lineage>
</organism>
<dbReference type="GO" id="GO:0004674">
    <property type="term" value="F:protein serine/threonine kinase activity"/>
    <property type="evidence" value="ECO:0007669"/>
    <property type="project" value="UniProtKB-KW"/>
</dbReference>